<dbReference type="InterPro" id="IPR017583">
    <property type="entry name" value="Tagatose/fructose_Pkinase"/>
</dbReference>
<evidence type="ECO:0000256" key="8">
    <source>
        <dbReference type="ARBA" id="ARBA00032802"/>
    </source>
</evidence>
<dbReference type="GO" id="GO:0008662">
    <property type="term" value="F:1-phosphofructokinase activity"/>
    <property type="evidence" value="ECO:0007669"/>
    <property type="project" value="UniProtKB-UniRule"/>
</dbReference>
<evidence type="ECO:0000256" key="6">
    <source>
        <dbReference type="ARBA" id="ARBA00022777"/>
    </source>
</evidence>
<organism evidence="14 15">
    <name type="scientific">Mycoplasmopsis caviae</name>
    <dbReference type="NCBI Taxonomy" id="55603"/>
    <lineage>
        <taxon>Bacteria</taxon>
        <taxon>Bacillati</taxon>
        <taxon>Mycoplasmatota</taxon>
        <taxon>Mycoplasmoidales</taxon>
        <taxon>Metamycoplasmataceae</taxon>
        <taxon>Mycoplasmopsis</taxon>
    </lineage>
</organism>
<dbReference type="Pfam" id="PF00294">
    <property type="entry name" value="PfkB"/>
    <property type="match status" value="1"/>
</dbReference>
<dbReference type="CDD" id="cd01164">
    <property type="entry name" value="FruK_PfkB_like"/>
    <property type="match status" value="1"/>
</dbReference>
<dbReference type="Proteomes" id="UP000280036">
    <property type="component" value="Unassembled WGS sequence"/>
</dbReference>
<dbReference type="PANTHER" id="PTHR46566">
    <property type="entry name" value="1-PHOSPHOFRUCTOKINASE-RELATED"/>
    <property type="match status" value="1"/>
</dbReference>
<dbReference type="InterPro" id="IPR002173">
    <property type="entry name" value="Carboh/pur_kinase_PfkB_CS"/>
</dbReference>
<evidence type="ECO:0000313" key="14">
    <source>
        <dbReference type="EMBL" id="VDR42084.1"/>
    </source>
</evidence>
<dbReference type="GO" id="GO:0044281">
    <property type="term" value="P:small molecule metabolic process"/>
    <property type="evidence" value="ECO:0007669"/>
    <property type="project" value="UniProtKB-ARBA"/>
</dbReference>
<comment type="catalytic activity">
    <reaction evidence="9 11">
        <text>beta-D-fructose 1-phosphate + ATP = beta-D-fructose 1,6-bisphosphate + ADP + H(+)</text>
        <dbReference type="Rhea" id="RHEA:14213"/>
        <dbReference type="ChEBI" id="CHEBI:15378"/>
        <dbReference type="ChEBI" id="CHEBI:30616"/>
        <dbReference type="ChEBI" id="CHEBI:32966"/>
        <dbReference type="ChEBI" id="CHEBI:138881"/>
        <dbReference type="ChEBI" id="CHEBI:456216"/>
        <dbReference type="EC" id="2.7.1.56"/>
    </reaction>
</comment>
<dbReference type="NCBIfam" id="TIGR03828">
    <property type="entry name" value="pfkB"/>
    <property type="match status" value="1"/>
</dbReference>
<comment type="similarity">
    <text evidence="1 11">Belongs to the carbohydrate kinase PfkB family.</text>
</comment>
<dbReference type="Gene3D" id="3.40.1190.20">
    <property type="match status" value="1"/>
</dbReference>
<evidence type="ECO:0000256" key="9">
    <source>
        <dbReference type="ARBA" id="ARBA00047745"/>
    </source>
</evidence>
<evidence type="ECO:0000256" key="5">
    <source>
        <dbReference type="ARBA" id="ARBA00022741"/>
    </source>
</evidence>
<dbReference type="NCBIfam" id="TIGR03168">
    <property type="entry name" value="1-PFK"/>
    <property type="match status" value="1"/>
</dbReference>
<protein>
    <recommendedName>
        <fullName evidence="3 11">1-phosphofructokinase</fullName>
        <shortName evidence="11">Fru1PK</shortName>
        <ecNumber evidence="2 11">2.7.1.56</ecNumber>
    </recommendedName>
    <alternativeName>
        <fullName evidence="8 11">Fructose 1-phosphate kinase</fullName>
    </alternativeName>
</protein>
<accession>A0A3P8KBW0</accession>
<feature type="domain" description="Carbohydrate kinase PfkB" evidence="12">
    <location>
        <begin position="21"/>
        <end position="285"/>
    </location>
</feature>
<evidence type="ECO:0000313" key="15">
    <source>
        <dbReference type="Proteomes" id="UP000280036"/>
    </source>
</evidence>
<dbReference type="PROSITE" id="PS00583">
    <property type="entry name" value="PFKB_KINASES_1"/>
    <property type="match status" value="1"/>
</dbReference>
<dbReference type="Proteomes" id="UP001058569">
    <property type="component" value="Chromosome"/>
</dbReference>
<dbReference type="InterPro" id="IPR011611">
    <property type="entry name" value="PfkB_dom"/>
</dbReference>
<reference evidence="14 15" key="1">
    <citation type="submission" date="2018-12" db="EMBL/GenBank/DDBJ databases">
        <authorList>
            <consortium name="Pathogen Informatics"/>
        </authorList>
    </citation>
    <scope>NUCLEOTIDE SEQUENCE [LARGE SCALE GENOMIC DNA]</scope>
    <source>
        <strain evidence="14 15">NCTC10126</strain>
    </source>
</reference>
<evidence type="ECO:0000256" key="4">
    <source>
        <dbReference type="ARBA" id="ARBA00022679"/>
    </source>
</evidence>
<dbReference type="FunFam" id="3.40.1190.20:FF:000001">
    <property type="entry name" value="Phosphofructokinase"/>
    <property type="match status" value="1"/>
</dbReference>
<dbReference type="GO" id="GO:0005524">
    <property type="term" value="F:ATP binding"/>
    <property type="evidence" value="ECO:0007669"/>
    <property type="project" value="UniProtKB-UniRule"/>
</dbReference>
<keyword evidence="7 11" id="KW-0067">ATP-binding</keyword>
<gene>
    <name evidence="14" type="primary">fruB</name>
    <name evidence="13" type="synonym">pfkB</name>
    <name evidence="14" type="ORF">NCTC10126_00580</name>
    <name evidence="13" type="ORF">NPA07_04830</name>
</gene>
<dbReference type="EMBL" id="CP101806">
    <property type="protein sequence ID" value="UUD35100.1"/>
    <property type="molecule type" value="Genomic_DNA"/>
</dbReference>
<dbReference type="EC" id="2.7.1.56" evidence="2 11"/>
<evidence type="ECO:0000313" key="16">
    <source>
        <dbReference type="Proteomes" id="UP001058569"/>
    </source>
</evidence>
<dbReference type="PROSITE" id="PS00584">
    <property type="entry name" value="PFKB_KINASES_2"/>
    <property type="match status" value="1"/>
</dbReference>
<dbReference type="EMBL" id="UZVY01000001">
    <property type="protein sequence ID" value="VDR42084.1"/>
    <property type="molecule type" value="Genomic_DNA"/>
</dbReference>
<evidence type="ECO:0000256" key="10">
    <source>
        <dbReference type="PIRNR" id="PIRNR000535"/>
    </source>
</evidence>
<dbReference type="PIRSF" id="PIRSF000535">
    <property type="entry name" value="1PFK/6PFK/LacC"/>
    <property type="match status" value="1"/>
</dbReference>
<dbReference type="InterPro" id="IPR029056">
    <property type="entry name" value="Ribokinase-like"/>
</dbReference>
<evidence type="ECO:0000256" key="3">
    <source>
        <dbReference type="ARBA" id="ARBA00013596"/>
    </source>
</evidence>
<evidence type="ECO:0000256" key="7">
    <source>
        <dbReference type="ARBA" id="ARBA00022840"/>
    </source>
</evidence>
<evidence type="ECO:0000259" key="12">
    <source>
        <dbReference type="Pfam" id="PF00294"/>
    </source>
</evidence>
<evidence type="ECO:0000256" key="1">
    <source>
        <dbReference type="ARBA" id="ARBA00010688"/>
    </source>
</evidence>
<dbReference type="InterPro" id="IPR022463">
    <property type="entry name" value="1-PFruKinase"/>
</dbReference>
<dbReference type="SUPFAM" id="SSF53613">
    <property type="entry name" value="Ribokinase-like"/>
    <property type="match status" value="1"/>
</dbReference>
<comment type="function">
    <text evidence="11">Catalyzes the ATP-dependent phosphorylation of fructose-l-phosphate to fructose-l,6-bisphosphate.</text>
</comment>
<evidence type="ECO:0000256" key="11">
    <source>
        <dbReference type="RuleBase" id="RU369061"/>
    </source>
</evidence>
<keyword evidence="4 10" id="KW-0808">Transferase</keyword>
<dbReference type="PANTHER" id="PTHR46566:SF1">
    <property type="entry name" value="1-PHOSPHOFRUCTOKINASE"/>
    <property type="match status" value="1"/>
</dbReference>
<keyword evidence="16" id="KW-1185">Reference proteome</keyword>
<keyword evidence="6 11" id="KW-0418">Kinase</keyword>
<sequence length="306" mass="33943">MIYTVTFSPSLDYSMNLESDFKQGNINRSVRENYIVGGKGINVSILLNNLGTKSTVLGFVGGFVGEYIKSSLSSQKINIDFYEVSENSRINVKLNGKKFESAINANGPQISQQDIDQLVYKIDKSIKNGDTLVLAGNIPKNLSRNIYEIILERIKDRQVYIIVDATKDLLLNTLKYKPFLIKPNLEELEEIFGQKLNSFDLIKSKALELKNMGAKNVLISCGKDGAYLFDENNQVHNAKSYKGKVVSTVGAGDSMVAGFIDSYLKNNDYKRALEFSIACGSATAFDTQIASKDAIINLIEGGQKWK</sequence>
<proteinExistence type="inferred from homology"/>
<dbReference type="AlphaFoldDB" id="A0A3P8KBW0"/>
<evidence type="ECO:0000256" key="2">
    <source>
        <dbReference type="ARBA" id="ARBA00012131"/>
    </source>
</evidence>
<dbReference type="GO" id="GO:0016052">
    <property type="term" value="P:carbohydrate catabolic process"/>
    <property type="evidence" value="ECO:0007669"/>
    <property type="project" value="UniProtKB-ARBA"/>
</dbReference>
<dbReference type="RefSeq" id="WP_126118309.1">
    <property type="nucleotide sequence ID" value="NZ_CP101806.1"/>
</dbReference>
<evidence type="ECO:0000313" key="13">
    <source>
        <dbReference type="EMBL" id="UUD35100.1"/>
    </source>
</evidence>
<reference evidence="13" key="2">
    <citation type="submission" date="2022-07" db="EMBL/GenBank/DDBJ databases">
        <title>Complete genome of Mycoplasma caviae type strain G122.</title>
        <authorList>
            <person name="Spergser J."/>
        </authorList>
    </citation>
    <scope>NUCLEOTIDE SEQUENCE</scope>
    <source>
        <strain evidence="13">G122</strain>
    </source>
</reference>
<dbReference type="OrthoDB" id="9801219at2"/>
<name>A0A3P8KBW0_9BACT</name>
<keyword evidence="5 11" id="KW-0547">Nucleotide-binding</keyword>
<dbReference type="GO" id="GO:0005829">
    <property type="term" value="C:cytosol"/>
    <property type="evidence" value="ECO:0007669"/>
    <property type="project" value="TreeGrafter"/>
</dbReference>